<name>A0A133KQ49_BIFBI</name>
<dbReference type="AlphaFoldDB" id="A0A133KQ49"/>
<gene>
    <name evidence="1" type="ORF">HMPREF3196_00831</name>
</gene>
<reference evidence="1 2" key="1">
    <citation type="submission" date="2016-01" db="EMBL/GenBank/DDBJ databases">
        <authorList>
            <person name="Oliw E.H."/>
        </authorList>
    </citation>
    <scope>NUCLEOTIDE SEQUENCE [LARGE SCALE GENOMIC DNA]</scope>
    <source>
        <strain evidence="1 2">MJR8628B</strain>
    </source>
</reference>
<dbReference type="PATRIC" id="fig|1681.53.peg.818"/>
<organism evidence="1 2">
    <name type="scientific">Bifidobacterium bifidum</name>
    <dbReference type="NCBI Taxonomy" id="1681"/>
    <lineage>
        <taxon>Bacteria</taxon>
        <taxon>Bacillati</taxon>
        <taxon>Actinomycetota</taxon>
        <taxon>Actinomycetes</taxon>
        <taxon>Bifidobacteriales</taxon>
        <taxon>Bifidobacteriaceae</taxon>
        <taxon>Bifidobacterium</taxon>
    </lineage>
</organism>
<protein>
    <submittedName>
        <fullName evidence="1">Uncharacterized protein</fullName>
    </submittedName>
</protein>
<evidence type="ECO:0000313" key="1">
    <source>
        <dbReference type="EMBL" id="KWZ81704.1"/>
    </source>
</evidence>
<accession>A0A133KQ49</accession>
<proteinExistence type="predicted"/>
<dbReference type="EMBL" id="LRPO01000024">
    <property type="protein sequence ID" value="KWZ81704.1"/>
    <property type="molecule type" value="Genomic_DNA"/>
</dbReference>
<comment type="caution">
    <text evidence="1">The sequence shown here is derived from an EMBL/GenBank/DDBJ whole genome shotgun (WGS) entry which is preliminary data.</text>
</comment>
<evidence type="ECO:0000313" key="2">
    <source>
        <dbReference type="Proteomes" id="UP000070092"/>
    </source>
</evidence>
<dbReference type="Proteomes" id="UP000070092">
    <property type="component" value="Unassembled WGS sequence"/>
</dbReference>
<sequence length="39" mass="4280">MRCPPYSVPISAKAWYARGDLIDPAAIPIHCPAKPWDTA</sequence>